<organism evidence="2 3">
    <name type="scientific">Dyadobacter psychrotolerans</name>
    <dbReference type="NCBI Taxonomy" id="2541721"/>
    <lineage>
        <taxon>Bacteria</taxon>
        <taxon>Pseudomonadati</taxon>
        <taxon>Bacteroidota</taxon>
        <taxon>Cytophagia</taxon>
        <taxon>Cytophagales</taxon>
        <taxon>Spirosomataceae</taxon>
        <taxon>Dyadobacter</taxon>
    </lineage>
</organism>
<sequence length="122" mass="14305">MKRVADASLIWEHTLQPTAVSEEYRLRLVYTRTNGIEVFVLSPKLALAEGTKKLPHVYSTEKQKLCLYFPDGKEWNKSKYMSQTIIPWISEWLYFYELWLPGGQWYGGGTTHDPKPEKDHNQ</sequence>
<proteinExistence type="predicted"/>
<reference evidence="2 3" key="1">
    <citation type="submission" date="2019-03" db="EMBL/GenBank/DDBJ databases">
        <title>Dyadobacter AR-3-6 sp. nov., isolated from arctic soil.</title>
        <authorList>
            <person name="Chaudhary D.K."/>
        </authorList>
    </citation>
    <scope>NUCLEOTIDE SEQUENCE [LARGE SCALE GENOMIC DNA]</scope>
    <source>
        <strain evidence="2 3">AR-3-6</strain>
    </source>
</reference>
<evidence type="ECO:0000313" key="3">
    <source>
        <dbReference type="Proteomes" id="UP000294850"/>
    </source>
</evidence>
<dbReference type="Pfam" id="PF26395">
    <property type="entry name" value="E2-CBASS"/>
    <property type="match status" value="1"/>
</dbReference>
<keyword evidence="3" id="KW-1185">Reference proteome</keyword>
<dbReference type="AlphaFoldDB" id="A0A4R5DH78"/>
<feature type="domain" description="Type II CBASS E2 protein" evidence="1">
    <location>
        <begin position="4"/>
        <end position="112"/>
    </location>
</feature>
<dbReference type="Proteomes" id="UP000294850">
    <property type="component" value="Unassembled WGS sequence"/>
</dbReference>
<evidence type="ECO:0000259" key="1">
    <source>
        <dbReference type="Pfam" id="PF26395"/>
    </source>
</evidence>
<dbReference type="InterPro" id="IPR058588">
    <property type="entry name" value="E2-CBASS"/>
</dbReference>
<protein>
    <recommendedName>
        <fullName evidence="1">Type II CBASS E2 protein domain-containing protein</fullName>
    </recommendedName>
</protein>
<name>A0A4R5DH78_9BACT</name>
<dbReference type="EMBL" id="SMFL01000007">
    <property type="protein sequence ID" value="TDE13402.1"/>
    <property type="molecule type" value="Genomic_DNA"/>
</dbReference>
<accession>A0A4R5DH78</accession>
<comment type="caution">
    <text evidence="2">The sequence shown here is derived from an EMBL/GenBank/DDBJ whole genome shotgun (WGS) entry which is preliminary data.</text>
</comment>
<dbReference type="OrthoDB" id="4736406at2"/>
<gene>
    <name evidence="2" type="ORF">E0F88_19230</name>
</gene>
<evidence type="ECO:0000313" key="2">
    <source>
        <dbReference type="EMBL" id="TDE13402.1"/>
    </source>
</evidence>